<dbReference type="Pfam" id="PF13557">
    <property type="entry name" value="Phenol_MetA_deg"/>
    <property type="match status" value="1"/>
</dbReference>
<dbReference type="AlphaFoldDB" id="A0A382AJX6"/>
<organism evidence="1">
    <name type="scientific">marine metagenome</name>
    <dbReference type="NCBI Taxonomy" id="408172"/>
    <lineage>
        <taxon>unclassified sequences</taxon>
        <taxon>metagenomes</taxon>
        <taxon>ecological metagenomes</taxon>
    </lineage>
</organism>
<reference evidence="1" key="1">
    <citation type="submission" date="2018-05" db="EMBL/GenBank/DDBJ databases">
        <authorList>
            <person name="Lanie J.A."/>
            <person name="Ng W.-L."/>
            <person name="Kazmierczak K.M."/>
            <person name="Andrzejewski T.M."/>
            <person name="Davidsen T.M."/>
            <person name="Wayne K.J."/>
            <person name="Tettelin H."/>
            <person name="Glass J.I."/>
            <person name="Rusch D."/>
            <person name="Podicherti R."/>
            <person name="Tsui H.-C.T."/>
            <person name="Winkler M.E."/>
        </authorList>
    </citation>
    <scope>NUCLEOTIDE SEQUENCE</scope>
</reference>
<proteinExistence type="predicted"/>
<sequence>MLRCRLVFHCIISLVVLLGDSLPADAQQTTVFGPISADSLTGVLREVTVPSGNPGIGDVISVLTGLEVATAPLGSPSGGFVYSYDEGVGAPLRRSSTFGPQFVERALTTGRGTTSFGLNVFNATYDTLSGYPLDNLRVATFRGPQPVISSSTLSMRLRSMTAALFGSVGVTDSFDVAVAVPIVRVGVNARMVQEEPGVGTAVLLSDGFSTGLGDIAVVGKYRFWRNRDERSGLAALVTLRMPTGNEDDLRGIGAWRTMVGLAASAELGRLAVHANGGYEFWSESVTLSNNQPGPFDEVWGLADQVQYGGAVEVEVHPTITFTVEAMGRLVRDSGRLDTVSFDTELSPELGVDGVDLLQVTSGHLRKFILVPGVKWNLGGNRLLSFGLRMAQADTGLRDTLTPLVGFNWTL</sequence>
<accession>A0A382AJX6</accession>
<protein>
    <submittedName>
        <fullName evidence="1">Uncharacterized protein</fullName>
    </submittedName>
</protein>
<dbReference type="InterPro" id="IPR025737">
    <property type="entry name" value="FApF"/>
</dbReference>
<gene>
    <name evidence="1" type="ORF">METZ01_LOCUS154151</name>
</gene>
<evidence type="ECO:0000313" key="1">
    <source>
        <dbReference type="EMBL" id="SVB01297.1"/>
    </source>
</evidence>
<dbReference type="EMBL" id="UINC01025541">
    <property type="protein sequence ID" value="SVB01297.1"/>
    <property type="molecule type" value="Genomic_DNA"/>
</dbReference>
<name>A0A382AJX6_9ZZZZ</name>